<reference evidence="2" key="1">
    <citation type="journal article" date="2020" name="Nature">
        <title>Giant virus diversity and host interactions through global metagenomics.</title>
        <authorList>
            <person name="Schulz F."/>
            <person name="Roux S."/>
            <person name="Paez-Espino D."/>
            <person name="Jungbluth S."/>
            <person name="Walsh D.A."/>
            <person name="Denef V.J."/>
            <person name="McMahon K.D."/>
            <person name="Konstantinidis K.T."/>
            <person name="Eloe-Fadrosh E.A."/>
            <person name="Kyrpides N.C."/>
            <person name="Woyke T."/>
        </authorList>
    </citation>
    <scope>NUCLEOTIDE SEQUENCE</scope>
    <source>
        <strain evidence="2">GVMAG-S-1102244-55</strain>
    </source>
</reference>
<keyword evidence="1" id="KW-0472">Membrane</keyword>
<name>A0A6C0KAZ3_9ZZZZ</name>
<dbReference type="EMBL" id="MN740851">
    <property type="protein sequence ID" value="QHU15185.1"/>
    <property type="molecule type" value="Genomic_DNA"/>
</dbReference>
<evidence type="ECO:0000256" key="1">
    <source>
        <dbReference type="SAM" id="Phobius"/>
    </source>
</evidence>
<protein>
    <submittedName>
        <fullName evidence="2">Uncharacterized protein</fullName>
    </submittedName>
</protein>
<feature type="transmembrane region" description="Helical" evidence="1">
    <location>
        <begin position="49"/>
        <end position="67"/>
    </location>
</feature>
<sequence length="90" mass="10738">MCDLFFTKPLCECSLDYVLAWFFFMLGNGFFWCMIWINPINLEYGDNVNTIKFIFSCATFFIISLFTRIMCKPSVKHIELVNNKLDYDQF</sequence>
<organism evidence="2">
    <name type="scientific">viral metagenome</name>
    <dbReference type="NCBI Taxonomy" id="1070528"/>
    <lineage>
        <taxon>unclassified sequences</taxon>
        <taxon>metagenomes</taxon>
        <taxon>organismal metagenomes</taxon>
    </lineage>
</organism>
<proteinExistence type="predicted"/>
<dbReference type="AlphaFoldDB" id="A0A6C0KAZ3"/>
<accession>A0A6C0KAZ3</accession>
<evidence type="ECO:0000313" key="2">
    <source>
        <dbReference type="EMBL" id="QHU15185.1"/>
    </source>
</evidence>
<keyword evidence="1" id="KW-1133">Transmembrane helix</keyword>
<keyword evidence="1" id="KW-0812">Transmembrane</keyword>
<feature type="transmembrane region" description="Helical" evidence="1">
    <location>
        <begin position="18"/>
        <end position="37"/>
    </location>
</feature>